<feature type="compositionally biased region" description="Low complexity" evidence="1">
    <location>
        <begin position="11"/>
        <end position="21"/>
    </location>
</feature>
<accession>A0A7C9TMC4</accession>
<dbReference type="PANTHER" id="PTHR47472">
    <property type="entry name" value="PROPIONYL-COA CARBOXYLASE"/>
    <property type="match status" value="1"/>
</dbReference>
<comment type="caution">
    <text evidence="3">The sequence shown here is derived from an EMBL/GenBank/DDBJ whole genome shotgun (WGS) entry which is preliminary data.</text>
</comment>
<organism evidence="3 4">
    <name type="scientific">Ideonella livida</name>
    <dbReference type="NCBI Taxonomy" id="2707176"/>
    <lineage>
        <taxon>Bacteria</taxon>
        <taxon>Pseudomonadati</taxon>
        <taxon>Pseudomonadota</taxon>
        <taxon>Betaproteobacteria</taxon>
        <taxon>Burkholderiales</taxon>
        <taxon>Sphaerotilaceae</taxon>
        <taxon>Ideonella</taxon>
    </lineage>
</organism>
<feature type="domain" description="Acyclic terpene utilisation N-terminal" evidence="2">
    <location>
        <begin position="28"/>
        <end position="477"/>
    </location>
</feature>
<keyword evidence="4" id="KW-1185">Reference proteome</keyword>
<dbReference type="Proteomes" id="UP000484255">
    <property type="component" value="Unassembled WGS sequence"/>
</dbReference>
<feature type="region of interest" description="Disordered" evidence="1">
    <location>
        <begin position="1"/>
        <end position="21"/>
    </location>
</feature>
<proteinExistence type="predicted"/>
<evidence type="ECO:0000313" key="3">
    <source>
        <dbReference type="EMBL" id="NDY92863.1"/>
    </source>
</evidence>
<dbReference type="InterPro" id="IPR010839">
    <property type="entry name" value="AtuA_N"/>
</dbReference>
<sequence length="485" mass="50338">MSATPPPAVSPPAASTSASPAAPPTAVLRVACAAGFSGDRTDAALPLVQALAAAGGPACLIFETLAERTLALAQLARRQQPEAGYEPLLDELLRPVLGPCQAAGITIVSNFGAAHPAGAARRIHALARALGLRPPRIAVVEGDDLMNPAQRPLWQAAAGEAQVVSANAYLGAEAIAAALREGAEVVVCGRVADPSLTVGPCLAHFGWAVDDWDRLARATMAGHLLECGAQVSGGYYADPGVKDVPGLATLGYPIAEIDADGHCVITKPAGTGGVIDTHTVREQLLYEVHDPAAYLTPDVVADLSEAEVTAEGPDRVRLSGVRGHPRPTTLKANLFHETGWLAEGEISYAGVRAAARARLAADVVRQRLADVPGLAQGLVTLRADLIGVASVFADDTGRWWRDEGDPTQTDGFAHATDVRLRLALAHPLRTQAERLLREVTALYTCGPAGGGGVRTALRPRLGTLSCTVPRAAVPATHRFILPEAA</sequence>
<dbReference type="AlphaFoldDB" id="A0A7C9TMC4"/>
<dbReference type="PANTHER" id="PTHR47472:SF1">
    <property type="entry name" value="DUF1446-DOMAIN-CONTAINING PROTEIN"/>
    <property type="match status" value="1"/>
</dbReference>
<feature type="compositionally biased region" description="Pro residues" evidence="1">
    <location>
        <begin position="1"/>
        <end position="10"/>
    </location>
</feature>
<protein>
    <submittedName>
        <fullName evidence="3">DUF1446 domain-containing protein</fullName>
    </submittedName>
</protein>
<reference evidence="3 4" key="1">
    <citation type="submission" date="2020-02" db="EMBL/GenBank/DDBJ databases">
        <title>Ideonella bacterium strain TBM-1.</title>
        <authorList>
            <person name="Chen W.-M."/>
        </authorList>
    </citation>
    <scope>NUCLEOTIDE SEQUENCE [LARGE SCALE GENOMIC DNA]</scope>
    <source>
        <strain evidence="3 4">TBM-1</strain>
    </source>
</reference>
<evidence type="ECO:0000259" key="2">
    <source>
        <dbReference type="Pfam" id="PF07287"/>
    </source>
</evidence>
<dbReference type="EMBL" id="JAAGOH010000023">
    <property type="protein sequence ID" value="NDY92863.1"/>
    <property type="molecule type" value="Genomic_DNA"/>
</dbReference>
<evidence type="ECO:0000256" key="1">
    <source>
        <dbReference type="SAM" id="MobiDB-lite"/>
    </source>
</evidence>
<evidence type="ECO:0000313" key="4">
    <source>
        <dbReference type="Proteomes" id="UP000484255"/>
    </source>
</evidence>
<name>A0A7C9TMC4_9BURK</name>
<dbReference type="RefSeq" id="WP_163458915.1">
    <property type="nucleotide sequence ID" value="NZ_JAAGOH010000023.1"/>
</dbReference>
<gene>
    <name evidence="3" type="ORF">G3A44_16850</name>
</gene>
<dbReference type="Pfam" id="PF07287">
    <property type="entry name" value="AtuA"/>
    <property type="match status" value="1"/>
</dbReference>